<evidence type="ECO:0000313" key="4">
    <source>
        <dbReference type="Proteomes" id="UP001279734"/>
    </source>
</evidence>
<accession>A0AAD3S6R8</accession>
<comment type="caution">
    <text evidence="3">The sequence shown here is derived from an EMBL/GenBank/DDBJ whole genome shotgun (WGS) entry which is preliminary data.</text>
</comment>
<keyword evidence="4" id="KW-1185">Reference proteome</keyword>
<reference evidence="3" key="1">
    <citation type="submission" date="2023-05" db="EMBL/GenBank/DDBJ databases">
        <title>Nepenthes gracilis genome sequencing.</title>
        <authorList>
            <person name="Fukushima K."/>
        </authorList>
    </citation>
    <scope>NUCLEOTIDE SEQUENCE</scope>
    <source>
        <strain evidence="3">SING2019-196</strain>
    </source>
</reference>
<dbReference type="PANTHER" id="PTHR36888:SF2">
    <property type="entry name" value="TETRATRICOPEPTIDE REPEAT (TPR)-LIKE SUPERFAMILY PROTEIN"/>
    <property type="match status" value="1"/>
</dbReference>
<name>A0AAD3S6R8_NEPGR</name>
<dbReference type="EMBL" id="BSYO01000005">
    <property type="protein sequence ID" value="GMH05438.1"/>
    <property type="molecule type" value="Genomic_DNA"/>
</dbReference>
<sequence length="744" mass="83556">METLISQLSSPHFLLKFPSLSYKNRKFNFFLCRKCLSIPINPSISLIRASPTANSTLYNGWDDPRLHVNSEDLGESNQVQSFLISLGIDNKKYMFMYILGFSCALAISRIRVSSIIVFPATAIIFAIGFSFGFVNGEPSKKLNSVGATRRTKDGFRVYRDKLKNLAEILDGLDVKVDELKNDIKKSLDCKRVVVADLEGYVSVVESIGSCVLNGRNIVHDCINCVLSEDIEMERNSNQKSDRGKKEIVHNGFDMFQLMWKFVGGNAAAVYPNKKKDVARNEYGIKNVGKAAQEHSFGSIAEDRASYSKSDNDSRKLNLEDPCDSSSNQCLSWNGKSTLGDRSDKEMNRVLNSVKMNCMEQDERAKSFANEEEINYLSNMLKFMDTQRVTSKMSEYNGVGNSASLHDNLDFNISMKHMETEASLRHEKLRGNSNGFFQSFEGREKVEHRTYGASSREESMDANSYLHASDYTSKHEGIASTSSSMFSDDLLFNRYLTESNSLLKQAKERLKASDGKIHAEKMLLECSKLLSKAIAMKPMSLLAMGQLGNTYLLHGELKLSVSRELRSLLSRGYKLSSGKETDELISLGEPLPNRDRIATLLINVCEECEGLLVEAGRRYRMALSIDGNDVRALYNWGLALSFRAQLIADIGPDAALDADKLFLAAIDKFDAMMSRSNIHAPDALFRWGAVLQQRSRLRPSTSKDRMKLLQQAKRLYEDAIEMGSDNLQVQEALSLCLFELNSRRV</sequence>
<feature type="region of interest" description="Disordered" evidence="1">
    <location>
        <begin position="301"/>
        <end position="320"/>
    </location>
</feature>
<keyword evidence="2" id="KW-0472">Membrane</keyword>
<proteinExistence type="predicted"/>
<keyword evidence="2" id="KW-1133">Transmembrane helix</keyword>
<dbReference type="InterPro" id="IPR011990">
    <property type="entry name" value="TPR-like_helical_dom_sf"/>
</dbReference>
<evidence type="ECO:0000256" key="1">
    <source>
        <dbReference type="SAM" id="MobiDB-lite"/>
    </source>
</evidence>
<dbReference type="Gene3D" id="1.25.40.10">
    <property type="entry name" value="Tetratricopeptide repeat domain"/>
    <property type="match status" value="1"/>
</dbReference>
<organism evidence="3 4">
    <name type="scientific">Nepenthes gracilis</name>
    <name type="common">Slender pitcher plant</name>
    <dbReference type="NCBI Taxonomy" id="150966"/>
    <lineage>
        <taxon>Eukaryota</taxon>
        <taxon>Viridiplantae</taxon>
        <taxon>Streptophyta</taxon>
        <taxon>Embryophyta</taxon>
        <taxon>Tracheophyta</taxon>
        <taxon>Spermatophyta</taxon>
        <taxon>Magnoliopsida</taxon>
        <taxon>eudicotyledons</taxon>
        <taxon>Gunneridae</taxon>
        <taxon>Pentapetalae</taxon>
        <taxon>Caryophyllales</taxon>
        <taxon>Nepenthaceae</taxon>
        <taxon>Nepenthes</taxon>
    </lineage>
</organism>
<feature type="compositionally biased region" description="Basic and acidic residues" evidence="1">
    <location>
        <begin position="301"/>
        <end position="318"/>
    </location>
</feature>
<keyword evidence="2" id="KW-0812">Transmembrane</keyword>
<evidence type="ECO:0000256" key="2">
    <source>
        <dbReference type="SAM" id="Phobius"/>
    </source>
</evidence>
<feature type="transmembrane region" description="Helical" evidence="2">
    <location>
        <begin position="93"/>
        <end position="110"/>
    </location>
</feature>
<dbReference type="Proteomes" id="UP001279734">
    <property type="component" value="Unassembled WGS sequence"/>
</dbReference>
<feature type="transmembrane region" description="Helical" evidence="2">
    <location>
        <begin position="116"/>
        <end position="134"/>
    </location>
</feature>
<dbReference type="PANTHER" id="PTHR36888">
    <property type="entry name" value="TETRATRICOPEPTIDE-LIKE HELICAL DOMAIN-CONTAINING PROTEIN-RELATED"/>
    <property type="match status" value="1"/>
</dbReference>
<dbReference type="AlphaFoldDB" id="A0AAD3S6R8"/>
<protein>
    <submittedName>
        <fullName evidence="3">Uncharacterized protein</fullName>
    </submittedName>
</protein>
<gene>
    <name evidence="3" type="ORF">Nepgr_007278</name>
</gene>
<evidence type="ECO:0000313" key="3">
    <source>
        <dbReference type="EMBL" id="GMH05438.1"/>
    </source>
</evidence>
<dbReference type="SUPFAM" id="SSF48452">
    <property type="entry name" value="TPR-like"/>
    <property type="match status" value="1"/>
</dbReference>